<evidence type="ECO:0000313" key="2">
    <source>
        <dbReference type="Proteomes" id="UP001277471"/>
    </source>
</evidence>
<sequence>MAEYVIRVRDVSLDDLSLTERVEFFSLRLQEGVQSMAGAELLSVDGVAFEGLTTA</sequence>
<dbReference type="RefSeq" id="WP_155903515.1">
    <property type="nucleotide sequence ID" value="NZ_CP012915.1"/>
</dbReference>
<accession>A0ABU4P2G6</accession>
<dbReference type="GeneID" id="56453728"/>
<proteinExistence type="predicted"/>
<dbReference type="EMBL" id="JAWXYC010000003">
    <property type="protein sequence ID" value="MDX5951471.1"/>
    <property type="molecule type" value="Genomic_DNA"/>
</dbReference>
<name>A0ABU4P2G6_AZOBR</name>
<evidence type="ECO:0000313" key="1">
    <source>
        <dbReference type="EMBL" id="MDX5951471.1"/>
    </source>
</evidence>
<gene>
    <name evidence="1" type="ORF">SIM66_09735</name>
</gene>
<comment type="caution">
    <text evidence="1">The sequence shown here is derived from an EMBL/GenBank/DDBJ whole genome shotgun (WGS) entry which is preliminary data.</text>
</comment>
<dbReference type="Proteomes" id="UP001277471">
    <property type="component" value="Unassembled WGS sequence"/>
</dbReference>
<keyword evidence="2" id="KW-1185">Reference proteome</keyword>
<reference evidence="1 2" key="1">
    <citation type="submission" date="2023-11" db="EMBL/GenBank/DDBJ databases">
        <title>MicrobeMod: A computational toolkit for identifying prokaryotic methylation and restriction-modification with nanopore sequencing.</title>
        <authorList>
            <person name="Crits-Christoph A."/>
            <person name="Kang S.C."/>
            <person name="Lee H."/>
            <person name="Ostrov N."/>
        </authorList>
    </citation>
    <scope>NUCLEOTIDE SEQUENCE [LARGE SCALE GENOMIC DNA]</scope>
    <source>
        <strain evidence="1 2">ATCC 29145</strain>
    </source>
</reference>
<protein>
    <submittedName>
        <fullName evidence="1">Uncharacterized protein</fullName>
    </submittedName>
</protein>
<organism evidence="1 2">
    <name type="scientific">Azospirillum brasilense</name>
    <dbReference type="NCBI Taxonomy" id="192"/>
    <lineage>
        <taxon>Bacteria</taxon>
        <taxon>Pseudomonadati</taxon>
        <taxon>Pseudomonadota</taxon>
        <taxon>Alphaproteobacteria</taxon>
        <taxon>Rhodospirillales</taxon>
        <taxon>Azospirillaceae</taxon>
        <taxon>Azospirillum</taxon>
    </lineage>
</organism>